<feature type="transmembrane region" description="Helical" evidence="6">
    <location>
        <begin position="80"/>
        <end position="98"/>
    </location>
</feature>
<feature type="transmembrane region" description="Helical" evidence="6">
    <location>
        <begin position="267"/>
        <end position="286"/>
    </location>
</feature>
<gene>
    <name evidence="8" type="ORF">PYS61_00775</name>
</gene>
<evidence type="ECO:0000256" key="4">
    <source>
        <dbReference type="ARBA" id="ARBA00022989"/>
    </source>
</evidence>
<keyword evidence="3 6" id="KW-0812">Transmembrane</keyword>
<feature type="transmembrane region" description="Helical" evidence="6">
    <location>
        <begin position="128"/>
        <end position="144"/>
    </location>
</feature>
<feature type="transmembrane region" description="Helical" evidence="6">
    <location>
        <begin position="214"/>
        <end position="237"/>
    </location>
</feature>
<dbReference type="RefSeq" id="WP_315571839.1">
    <property type="nucleotide sequence ID" value="NZ_CP118868.1"/>
</dbReference>
<sequence length="298" mass="32703">MQDKNNLTKSYSKGIAAIVISAFGFATMAFFVKQAGDVPVLQKAVFRNLITMIVSFLLLLRSREKFYLAPKNRWTMFWRCTFGTIGFVANFWAIQNLYLGDASILQKMSPFFAILMSVIWLHEKPNKIAVLSIFVALLGAVFVVKPSAGLVSLPAMVGLFGGFCAGSAYTLVRKLGVGGVPGPLIIFSFSLFSVLAISPAVVCNYQPMTWPQTANLLLAGFCAVIGQVFVTKAYTYAPAKEISVFDYSQVIFAALLGFIFLQEIPDTYSLIGYVIIILTAVLKCYWEGKIAQSPKKSV</sequence>
<reference evidence="8 9" key="1">
    <citation type="submission" date="2023-02" db="EMBL/GenBank/DDBJ databases">
        <title>Novel Oscillospiraceae bacterial genomes.</title>
        <authorList>
            <person name="Srinivasan S."/>
            <person name="Austin M.N."/>
            <person name="Fiedler T.L."/>
            <person name="Strenk S.M."/>
            <person name="Agnew K.J."/>
            <person name="Nagana Gowda G.A."/>
            <person name="Raftery D."/>
            <person name="Beamer M.A."/>
            <person name="Achilles S.L."/>
            <person name="Wiesenfeld H.C."/>
            <person name="Fredricks D.N."/>
            <person name="Hillier S.L."/>
        </authorList>
    </citation>
    <scope>NUCLEOTIDE SEQUENCE [LARGE SCALE GENOMIC DNA]</scope>
    <source>
        <strain evidence="8 9">CHIC02 1186E3-8</strain>
    </source>
</reference>
<evidence type="ECO:0000256" key="5">
    <source>
        <dbReference type="ARBA" id="ARBA00023136"/>
    </source>
</evidence>
<name>A0ABY8C4V4_9FIRM</name>
<organism evidence="8 9">
    <name type="scientific">Amygdalobacter indicium</name>
    <dbReference type="NCBI Taxonomy" id="3029272"/>
    <lineage>
        <taxon>Bacteria</taxon>
        <taxon>Bacillati</taxon>
        <taxon>Bacillota</taxon>
        <taxon>Clostridia</taxon>
        <taxon>Eubacteriales</taxon>
        <taxon>Oscillospiraceae</taxon>
        <taxon>Amygdalobacter</taxon>
    </lineage>
</organism>
<feature type="domain" description="EamA" evidence="7">
    <location>
        <begin position="13"/>
        <end position="144"/>
    </location>
</feature>
<dbReference type="InterPro" id="IPR037185">
    <property type="entry name" value="EmrE-like"/>
</dbReference>
<evidence type="ECO:0000256" key="1">
    <source>
        <dbReference type="ARBA" id="ARBA00004141"/>
    </source>
</evidence>
<feature type="transmembrane region" description="Helical" evidence="6">
    <location>
        <begin position="150"/>
        <end position="172"/>
    </location>
</feature>
<dbReference type="SUPFAM" id="SSF103481">
    <property type="entry name" value="Multidrug resistance efflux transporter EmrE"/>
    <property type="match status" value="2"/>
</dbReference>
<protein>
    <submittedName>
        <fullName evidence="8">DMT family transporter</fullName>
    </submittedName>
</protein>
<keyword evidence="5 6" id="KW-0472">Membrane</keyword>
<feature type="transmembrane region" description="Helical" evidence="6">
    <location>
        <begin position="12"/>
        <end position="32"/>
    </location>
</feature>
<comment type="subcellular location">
    <subcellularLocation>
        <location evidence="1">Membrane</location>
        <topology evidence="1">Multi-pass membrane protein</topology>
    </subcellularLocation>
</comment>
<feature type="transmembrane region" description="Helical" evidence="6">
    <location>
        <begin position="44"/>
        <end position="60"/>
    </location>
</feature>
<dbReference type="EMBL" id="CP118868">
    <property type="protein sequence ID" value="WEG35727.1"/>
    <property type="molecule type" value="Genomic_DNA"/>
</dbReference>
<dbReference type="InterPro" id="IPR000620">
    <property type="entry name" value="EamA_dom"/>
</dbReference>
<feature type="transmembrane region" description="Helical" evidence="6">
    <location>
        <begin position="244"/>
        <end position="261"/>
    </location>
</feature>
<evidence type="ECO:0000313" key="8">
    <source>
        <dbReference type="EMBL" id="WEG35727.1"/>
    </source>
</evidence>
<keyword evidence="4 6" id="KW-1133">Transmembrane helix</keyword>
<dbReference type="PANTHER" id="PTHR22911">
    <property type="entry name" value="ACYL-MALONYL CONDENSING ENZYME-RELATED"/>
    <property type="match status" value="1"/>
</dbReference>
<accession>A0ABY8C4V4</accession>
<evidence type="ECO:0000256" key="2">
    <source>
        <dbReference type="ARBA" id="ARBA00007362"/>
    </source>
</evidence>
<evidence type="ECO:0000313" key="9">
    <source>
        <dbReference type="Proteomes" id="UP001220478"/>
    </source>
</evidence>
<dbReference type="Pfam" id="PF00892">
    <property type="entry name" value="EamA"/>
    <property type="match status" value="2"/>
</dbReference>
<comment type="similarity">
    <text evidence="2">Belongs to the EamA transporter family.</text>
</comment>
<feature type="transmembrane region" description="Helical" evidence="6">
    <location>
        <begin position="184"/>
        <end position="202"/>
    </location>
</feature>
<evidence type="ECO:0000256" key="3">
    <source>
        <dbReference type="ARBA" id="ARBA00022692"/>
    </source>
</evidence>
<evidence type="ECO:0000256" key="6">
    <source>
        <dbReference type="SAM" id="Phobius"/>
    </source>
</evidence>
<dbReference type="Proteomes" id="UP001220478">
    <property type="component" value="Chromosome"/>
</dbReference>
<proteinExistence type="inferred from homology"/>
<feature type="domain" description="EamA" evidence="7">
    <location>
        <begin position="156"/>
        <end position="282"/>
    </location>
</feature>
<evidence type="ECO:0000259" key="7">
    <source>
        <dbReference type="Pfam" id="PF00892"/>
    </source>
</evidence>
<feature type="transmembrane region" description="Helical" evidence="6">
    <location>
        <begin position="104"/>
        <end position="121"/>
    </location>
</feature>
<dbReference type="PANTHER" id="PTHR22911:SF6">
    <property type="entry name" value="SOLUTE CARRIER FAMILY 35 MEMBER G1"/>
    <property type="match status" value="1"/>
</dbReference>
<keyword evidence="9" id="KW-1185">Reference proteome</keyword>